<protein>
    <submittedName>
        <fullName evidence="1">Uncharacterized protein</fullName>
    </submittedName>
</protein>
<evidence type="ECO:0000313" key="1">
    <source>
        <dbReference type="EMBL" id="MBB5264127.1"/>
    </source>
</evidence>
<gene>
    <name evidence="1" type="ORF">HNP82_001232</name>
</gene>
<dbReference type="Proteomes" id="UP000543642">
    <property type="component" value="Unassembled WGS sequence"/>
</dbReference>
<dbReference type="AlphaFoldDB" id="A0A7W8M541"/>
<reference evidence="1 2" key="1">
    <citation type="submission" date="2020-08" db="EMBL/GenBank/DDBJ databases">
        <title>Genomic Encyclopedia of Type Strains, Phase IV (KMG-IV): sequencing the most valuable type-strain genomes for metagenomic binning, comparative biology and taxonomic classification.</title>
        <authorList>
            <person name="Goeker M."/>
        </authorList>
    </citation>
    <scope>NUCLEOTIDE SEQUENCE [LARGE SCALE GENOMIC DNA]</scope>
    <source>
        <strain evidence="1 2">DSM 106146</strain>
    </source>
</reference>
<comment type="caution">
    <text evidence="1">The sequence shown here is derived from an EMBL/GenBank/DDBJ whole genome shotgun (WGS) entry which is preliminary data.</text>
</comment>
<dbReference type="EMBL" id="JACHFW010000003">
    <property type="protein sequence ID" value="MBB5264127.1"/>
    <property type="molecule type" value="Genomic_DNA"/>
</dbReference>
<name>A0A7W8M541_9FIRM</name>
<accession>A0A7W8M541</accession>
<organism evidence="1 2">
    <name type="scientific">Catenibacillus scindens</name>
    <dbReference type="NCBI Taxonomy" id="673271"/>
    <lineage>
        <taxon>Bacteria</taxon>
        <taxon>Bacillati</taxon>
        <taxon>Bacillota</taxon>
        <taxon>Clostridia</taxon>
        <taxon>Lachnospirales</taxon>
        <taxon>Lachnospiraceae</taxon>
        <taxon>Catenibacillus</taxon>
    </lineage>
</organism>
<keyword evidence="2" id="KW-1185">Reference proteome</keyword>
<sequence length="131" mass="15069">MKDGRVIVEAWDAKYGKPYLRDELEELRDKILTSPGVRTAGFIVDSKVDRRRDIVERAEEISAETGAEIQLFSFDEWLQYQTRGINAAQLDGIGEKWLTAVVESFAQRRSEIAPIDEPCEAWIQDLIKRLQ</sequence>
<evidence type="ECO:0000313" key="2">
    <source>
        <dbReference type="Proteomes" id="UP000543642"/>
    </source>
</evidence>
<dbReference type="RefSeq" id="WP_183772521.1">
    <property type="nucleotide sequence ID" value="NZ_JACHFW010000003.1"/>
</dbReference>
<proteinExistence type="predicted"/>